<proteinExistence type="predicted"/>
<accession>A0A433DAB4</accession>
<protein>
    <submittedName>
        <fullName evidence="2">Uncharacterized protein</fullName>
    </submittedName>
</protein>
<sequence length="227" mass="25814">MITPHSPCLADEEYSLIMDMTPAHKFNKLFAKSLPETLENVQPYWLRAETKPLSDDVSLITYVTEDQLDEFVALAERWQDVGRSGKEDDGIRLRFDGVFGTRWKVRREGATWRDKKRGDSANPFFMVIGDRGVLCCCTRTREILCQLIPIRFLFTRSHLRNPPSRLHLQPLPQRNKQPPLPAPQPPRVESNAKTARGHPPYHHAPSPPSSFASAQLGPQPCTALRAH</sequence>
<dbReference type="AlphaFoldDB" id="A0A433DAB4"/>
<evidence type="ECO:0000313" key="3">
    <source>
        <dbReference type="Proteomes" id="UP000268093"/>
    </source>
</evidence>
<gene>
    <name evidence="2" type="ORF">BC936DRAFT_145336</name>
</gene>
<reference evidence="2 3" key="1">
    <citation type="journal article" date="2018" name="New Phytol.">
        <title>Phylogenomics of Endogonaceae and evolution of mycorrhizas within Mucoromycota.</title>
        <authorList>
            <person name="Chang Y."/>
            <person name="Desiro A."/>
            <person name="Na H."/>
            <person name="Sandor L."/>
            <person name="Lipzen A."/>
            <person name="Clum A."/>
            <person name="Barry K."/>
            <person name="Grigoriev I.V."/>
            <person name="Martin F.M."/>
            <person name="Stajich J.E."/>
            <person name="Smith M.E."/>
            <person name="Bonito G."/>
            <person name="Spatafora J.W."/>
        </authorList>
    </citation>
    <scope>NUCLEOTIDE SEQUENCE [LARGE SCALE GENOMIC DNA]</scope>
    <source>
        <strain evidence="2 3">GMNB39</strain>
    </source>
</reference>
<name>A0A433DAB4_9FUNG</name>
<evidence type="ECO:0000313" key="2">
    <source>
        <dbReference type="EMBL" id="RUP47786.1"/>
    </source>
</evidence>
<dbReference type="OrthoDB" id="3056235at2759"/>
<dbReference type="EMBL" id="RBNI01004093">
    <property type="protein sequence ID" value="RUP47786.1"/>
    <property type="molecule type" value="Genomic_DNA"/>
</dbReference>
<organism evidence="2 3">
    <name type="scientific">Jimgerdemannia flammicorona</name>
    <dbReference type="NCBI Taxonomy" id="994334"/>
    <lineage>
        <taxon>Eukaryota</taxon>
        <taxon>Fungi</taxon>
        <taxon>Fungi incertae sedis</taxon>
        <taxon>Mucoromycota</taxon>
        <taxon>Mucoromycotina</taxon>
        <taxon>Endogonomycetes</taxon>
        <taxon>Endogonales</taxon>
        <taxon>Endogonaceae</taxon>
        <taxon>Jimgerdemannia</taxon>
    </lineage>
</organism>
<keyword evidence="3" id="KW-1185">Reference proteome</keyword>
<comment type="caution">
    <text evidence="2">The sequence shown here is derived from an EMBL/GenBank/DDBJ whole genome shotgun (WGS) entry which is preliminary data.</text>
</comment>
<feature type="region of interest" description="Disordered" evidence="1">
    <location>
        <begin position="163"/>
        <end position="227"/>
    </location>
</feature>
<evidence type="ECO:0000256" key="1">
    <source>
        <dbReference type="SAM" id="MobiDB-lite"/>
    </source>
</evidence>
<dbReference type="Proteomes" id="UP000268093">
    <property type="component" value="Unassembled WGS sequence"/>
</dbReference>